<dbReference type="InterPro" id="IPR018356">
    <property type="entry name" value="Tscrpt_reg_HTH_DeoR_CS"/>
</dbReference>
<dbReference type="PANTHER" id="PTHR30363:SF44">
    <property type="entry name" value="AGA OPERON TRANSCRIPTIONAL REPRESSOR-RELATED"/>
    <property type="match status" value="1"/>
</dbReference>
<dbReference type="InterPro" id="IPR050313">
    <property type="entry name" value="Carb_Metab_HTH_regulators"/>
</dbReference>
<dbReference type="GO" id="GO:0003677">
    <property type="term" value="F:DNA binding"/>
    <property type="evidence" value="ECO:0007669"/>
    <property type="project" value="UniProtKB-KW"/>
</dbReference>
<keyword evidence="1" id="KW-0805">Transcription regulation</keyword>
<dbReference type="InterPro" id="IPR014036">
    <property type="entry name" value="DeoR-like_C"/>
</dbReference>
<dbReference type="InterPro" id="IPR036390">
    <property type="entry name" value="WH_DNA-bd_sf"/>
</dbReference>
<organism evidence="5 6">
    <name type="scientific">Microlunatus spumicola</name>
    <dbReference type="NCBI Taxonomy" id="81499"/>
    <lineage>
        <taxon>Bacteria</taxon>
        <taxon>Bacillati</taxon>
        <taxon>Actinomycetota</taxon>
        <taxon>Actinomycetes</taxon>
        <taxon>Propionibacteriales</taxon>
        <taxon>Propionibacteriaceae</taxon>
        <taxon>Microlunatus</taxon>
    </lineage>
</organism>
<keyword evidence="2 5" id="KW-0238">DNA-binding</keyword>
<dbReference type="RefSeq" id="WP_425562153.1">
    <property type="nucleotide sequence ID" value="NZ_BAAAYR010000002.1"/>
</dbReference>
<sequence>MTSGSVEPRLRSASTQRARRLTAILDLVARQRSVSLTDLTTELGISPATARRDLTELADQRLVTRTHGGAKVAEGRTELPVTLRGTQFAEAKRAIARAMAVRVPAGRHVIALSGGTTTADVARELAWRQDLTVVTNSLTIATLLSERGRVRVVMTGGFLRPESLELVGALAENTFTAVNVGTAVLGADGVSAAAGVTTHDETEARTNHAMVTKAQQTVVVADGSKVGRVALAQMAGLDQVATLITDGSADPAELERIRAAGVEVVVARALG</sequence>
<dbReference type="Pfam" id="PF00455">
    <property type="entry name" value="DeoRC"/>
    <property type="match status" value="1"/>
</dbReference>
<evidence type="ECO:0000256" key="2">
    <source>
        <dbReference type="ARBA" id="ARBA00023125"/>
    </source>
</evidence>
<dbReference type="PROSITE" id="PS51000">
    <property type="entry name" value="HTH_DEOR_2"/>
    <property type="match status" value="1"/>
</dbReference>
<protein>
    <submittedName>
        <fullName evidence="5">DeoR/GlpR family DNA-binding transcription regulator</fullName>
    </submittedName>
</protein>
<dbReference type="EMBL" id="BAAAYR010000002">
    <property type="protein sequence ID" value="GAA3568027.1"/>
    <property type="molecule type" value="Genomic_DNA"/>
</dbReference>
<dbReference type="InterPro" id="IPR036388">
    <property type="entry name" value="WH-like_DNA-bd_sf"/>
</dbReference>
<keyword evidence="6" id="KW-1185">Reference proteome</keyword>
<dbReference type="PRINTS" id="PR00037">
    <property type="entry name" value="HTHLACR"/>
</dbReference>
<dbReference type="SMART" id="SM00420">
    <property type="entry name" value="HTH_DEOR"/>
    <property type="match status" value="1"/>
</dbReference>
<dbReference type="PANTHER" id="PTHR30363">
    <property type="entry name" value="HTH-TYPE TRANSCRIPTIONAL REGULATOR SRLR-RELATED"/>
    <property type="match status" value="1"/>
</dbReference>
<dbReference type="PROSITE" id="PS00894">
    <property type="entry name" value="HTH_DEOR_1"/>
    <property type="match status" value="1"/>
</dbReference>
<dbReference type="InterPro" id="IPR037171">
    <property type="entry name" value="NagB/RpiA_transferase-like"/>
</dbReference>
<dbReference type="Proteomes" id="UP001500767">
    <property type="component" value="Unassembled WGS sequence"/>
</dbReference>
<dbReference type="Gene3D" id="1.10.10.10">
    <property type="entry name" value="Winged helix-like DNA-binding domain superfamily/Winged helix DNA-binding domain"/>
    <property type="match status" value="1"/>
</dbReference>
<dbReference type="Pfam" id="PF08220">
    <property type="entry name" value="HTH_DeoR"/>
    <property type="match status" value="1"/>
</dbReference>
<gene>
    <name evidence="5" type="ORF">GCM10022197_25270</name>
</gene>
<feature type="domain" description="HTH deoR-type" evidence="4">
    <location>
        <begin position="17"/>
        <end position="72"/>
    </location>
</feature>
<dbReference type="Gene3D" id="3.40.50.1360">
    <property type="match status" value="1"/>
</dbReference>
<evidence type="ECO:0000256" key="1">
    <source>
        <dbReference type="ARBA" id="ARBA00023015"/>
    </source>
</evidence>
<dbReference type="SMART" id="SM01134">
    <property type="entry name" value="DeoRC"/>
    <property type="match status" value="1"/>
</dbReference>
<evidence type="ECO:0000259" key="4">
    <source>
        <dbReference type="PROSITE" id="PS51000"/>
    </source>
</evidence>
<evidence type="ECO:0000313" key="6">
    <source>
        <dbReference type="Proteomes" id="UP001500767"/>
    </source>
</evidence>
<name>A0ABP6XJB8_9ACTN</name>
<dbReference type="SUPFAM" id="SSF100950">
    <property type="entry name" value="NagB/RpiA/CoA transferase-like"/>
    <property type="match status" value="1"/>
</dbReference>
<evidence type="ECO:0000256" key="3">
    <source>
        <dbReference type="ARBA" id="ARBA00023163"/>
    </source>
</evidence>
<dbReference type="InterPro" id="IPR001034">
    <property type="entry name" value="DeoR_HTH"/>
</dbReference>
<evidence type="ECO:0000313" key="5">
    <source>
        <dbReference type="EMBL" id="GAA3568027.1"/>
    </source>
</evidence>
<comment type="caution">
    <text evidence="5">The sequence shown here is derived from an EMBL/GenBank/DDBJ whole genome shotgun (WGS) entry which is preliminary data.</text>
</comment>
<accession>A0ABP6XJB8</accession>
<keyword evidence="3" id="KW-0804">Transcription</keyword>
<reference evidence="6" key="1">
    <citation type="journal article" date="2019" name="Int. J. Syst. Evol. Microbiol.">
        <title>The Global Catalogue of Microorganisms (GCM) 10K type strain sequencing project: providing services to taxonomists for standard genome sequencing and annotation.</title>
        <authorList>
            <consortium name="The Broad Institute Genomics Platform"/>
            <consortium name="The Broad Institute Genome Sequencing Center for Infectious Disease"/>
            <person name="Wu L."/>
            <person name="Ma J."/>
        </authorList>
    </citation>
    <scope>NUCLEOTIDE SEQUENCE [LARGE SCALE GENOMIC DNA]</scope>
    <source>
        <strain evidence="6">JCM 16540</strain>
    </source>
</reference>
<dbReference type="SUPFAM" id="SSF46785">
    <property type="entry name" value="Winged helix' DNA-binding domain"/>
    <property type="match status" value="1"/>
</dbReference>
<proteinExistence type="predicted"/>